<reference evidence="2" key="1">
    <citation type="journal article" date="2023" name="Front. Plant Sci.">
        <title>Chromosomal-level genome assembly of Melastoma candidum provides insights into trichome evolution.</title>
        <authorList>
            <person name="Zhong Y."/>
            <person name="Wu W."/>
            <person name="Sun C."/>
            <person name="Zou P."/>
            <person name="Liu Y."/>
            <person name="Dai S."/>
            <person name="Zhou R."/>
        </authorList>
    </citation>
    <scope>NUCLEOTIDE SEQUENCE [LARGE SCALE GENOMIC DNA]</scope>
</reference>
<dbReference type="Proteomes" id="UP001057402">
    <property type="component" value="Chromosome 1"/>
</dbReference>
<gene>
    <name evidence="1" type="ORF">MLD38_001287</name>
</gene>
<evidence type="ECO:0000313" key="1">
    <source>
        <dbReference type="EMBL" id="KAI4389018.1"/>
    </source>
</evidence>
<sequence length="258" mass="28095">MELDLSLSLNGRFGSDPQRRPKDDLERSSSSLSLLLEVPAAEGFPGGLSDRIARSCSLPVMHGEEDVEEKGRKMRKEMQSLRRMEVMKRRMEKHGGNLPRGRGGQFRSRRRREPESDFSRSRVRVRGCGSSGGSSESNSLQDKGQKASATSGNTKSSGEHTLTSVLEAMPCVCAKVDGPNSGRVEGFLFRYRKGDGFKIVCICHGRFLSPAEFVEHAGGSGRDLAHPLKHIVVCTPAVLGGTSHTPSSTLLYALLHGD</sequence>
<organism evidence="1 2">
    <name type="scientific">Melastoma candidum</name>
    <dbReference type="NCBI Taxonomy" id="119954"/>
    <lineage>
        <taxon>Eukaryota</taxon>
        <taxon>Viridiplantae</taxon>
        <taxon>Streptophyta</taxon>
        <taxon>Embryophyta</taxon>
        <taxon>Tracheophyta</taxon>
        <taxon>Spermatophyta</taxon>
        <taxon>Magnoliopsida</taxon>
        <taxon>eudicotyledons</taxon>
        <taxon>Gunneridae</taxon>
        <taxon>Pentapetalae</taxon>
        <taxon>rosids</taxon>
        <taxon>malvids</taxon>
        <taxon>Myrtales</taxon>
        <taxon>Melastomataceae</taxon>
        <taxon>Melastomatoideae</taxon>
        <taxon>Melastomateae</taxon>
        <taxon>Melastoma</taxon>
    </lineage>
</organism>
<comment type="caution">
    <text evidence="1">The sequence shown here is derived from an EMBL/GenBank/DDBJ whole genome shotgun (WGS) entry which is preliminary data.</text>
</comment>
<keyword evidence="2" id="KW-1185">Reference proteome</keyword>
<name>A0ACB9SED2_9MYRT</name>
<proteinExistence type="predicted"/>
<accession>A0ACB9SED2</accession>
<protein>
    <submittedName>
        <fullName evidence="1">Uncharacterized protein</fullName>
    </submittedName>
</protein>
<dbReference type="EMBL" id="CM042880">
    <property type="protein sequence ID" value="KAI4389018.1"/>
    <property type="molecule type" value="Genomic_DNA"/>
</dbReference>
<evidence type="ECO:0000313" key="2">
    <source>
        <dbReference type="Proteomes" id="UP001057402"/>
    </source>
</evidence>